<sequence>MIAEDWDQSVFVYPNTFPTSCWNIFSTKRYTDFYKQRCLELHDSIIGYFQQFVHVYYDLQAKFSLTWPGSLAHDDPNQLYHSDEQFYQLLKA</sequence>
<organism evidence="1 2">
    <name type="scientific">Ditylenchus dipsaci</name>
    <dbReference type="NCBI Taxonomy" id="166011"/>
    <lineage>
        <taxon>Eukaryota</taxon>
        <taxon>Metazoa</taxon>
        <taxon>Ecdysozoa</taxon>
        <taxon>Nematoda</taxon>
        <taxon>Chromadorea</taxon>
        <taxon>Rhabditida</taxon>
        <taxon>Tylenchina</taxon>
        <taxon>Tylenchomorpha</taxon>
        <taxon>Sphaerularioidea</taxon>
        <taxon>Anguinidae</taxon>
        <taxon>Anguininae</taxon>
        <taxon>Ditylenchus</taxon>
    </lineage>
</organism>
<evidence type="ECO:0000313" key="1">
    <source>
        <dbReference type="Proteomes" id="UP000887574"/>
    </source>
</evidence>
<dbReference type="AlphaFoldDB" id="A0A915DIC8"/>
<dbReference type="Proteomes" id="UP000887574">
    <property type="component" value="Unplaced"/>
</dbReference>
<reference evidence="2" key="1">
    <citation type="submission" date="2022-11" db="UniProtKB">
        <authorList>
            <consortium name="WormBaseParasite"/>
        </authorList>
    </citation>
    <scope>IDENTIFICATION</scope>
</reference>
<name>A0A915DIC8_9BILA</name>
<keyword evidence="1" id="KW-1185">Reference proteome</keyword>
<dbReference type="InterPro" id="IPR004245">
    <property type="entry name" value="DUF229"/>
</dbReference>
<protein>
    <submittedName>
        <fullName evidence="2">Uncharacterized protein</fullName>
    </submittedName>
</protein>
<proteinExistence type="predicted"/>
<dbReference type="WBParaSite" id="jg19779">
    <property type="protein sequence ID" value="jg19779"/>
    <property type="gene ID" value="jg19779"/>
</dbReference>
<accession>A0A915DIC8</accession>
<evidence type="ECO:0000313" key="2">
    <source>
        <dbReference type="WBParaSite" id="jg19779"/>
    </source>
</evidence>
<dbReference type="Pfam" id="PF02995">
    <property type="entry name" value="DUF229"/>
    <property type="match status" value="1"/>
</dbReference>